<evidence type="ECO:0008006" key="3">
    <source>
        <dbReference type="Google" id="ProtNLM"/>
    </source>
</evidence>
<comment type="caution">
    <text evidence="1">The sequence shown here is derived from an EMBL/GenBank/DDBJ whole genome shotgun (WGS) entry which is preliminary data.</text>
</comment>
<organism evidence="1 2">
    <name type="scientific">Oerskovia merdavium</name>
    <dbReference type="NCBI Taxonomy" id="2762227"/>
    <lineage>
        <taxon>Bacteria</taxon>
        <taxon>Bacillati</taxon>
        <taxon>Actinomycetota</taxon>
        <taxon>Actinomycetes</taxon>
        <taxon>Micrococcales</taxon>
        <taxon>Cellulomonadaceae</taxon>
        <taxon>Oerskovia</taxon>
    </lineage>
</organism>
<sequence length="180" mass="19107">MALARLRPTRSLAVGAVLLTSVLLVSGCSAILGPQEAQRDEPNGEVTAASDADVFSLQIGDCVNQVAADAEQPTDSDDYEEVSSMPVVPCGDPHTDELYAEKELEAGDYPGDEAIASLTEEFCLAEFEGFVGLSYEESSLDIWPMLPVQVGWETDDDRVVQCFITAGTEPTTGSLKGSAI</sequence>
<dbReference type="EMBL" id="JACSQF010000005">
    <property type="protein sequence ID" value="MBD7980352.1"/>
    <property type="molecule type" value="Genomic_DNA"/>
</dbReference>
<proteinExistence type="predicted"/>
<name>A0ABR8TX87_9CELL</name>
<evidence type="ECO:0000313" key="2">
    <source>
        <dbReference type="Proteomes" id="UP000655570"/>
    </source>
</evidence>
<protein>
    <recommendedName>
        <fullName evidence="3">Septum formation-related domain-containing protein</fullName>
    </recommendedName>
</protein>
<evidence type="ECO:0000313" key="1">
    <source>
        <dbReference type="EMBL" id="MBD7980352.1"/>
    </source>
</evidence>
<reference evidence="1 2" key="1">
    <citation type="submission" date="2020-08" db="EMBL/GenBank/DDBJ databases">
        <title>A Genomic Blueprint of the Chicken Gut Microbiome.</title>
        <authorList>
            <person name="Gilroy R."/>
            <person name="Ravi A."/>
            <person name="Getino M."/>
            <person name="Pursley I."/>
            <person name="Horton D.L."/>
            <person name="Alikhan N.-F."/>
            <person name="Baker D."/>
            <person name="Gharbi K."/>
            <person name="Hall N."/>
            <person name="Watson M."/>
            <person name="Adriaenssens E.M."/>
            <person name="Foster-Nyarko E."/>
            <person name="Jarju S."/>
            <person name="Secka A."/>
            <person name="Antonio M."/>
            <person name="Oren A."/>
            <person name="Chaudhuri R."/>
            <person name="La Ragione R.M."/>
            <person name="Hildebrand F."/>
            <person name="Pallen M.J."/>
        </authorList>
    </citation>
    <scope>NUCLEOTIDE SEQUENCE [LARGE SCALE GENOMIC DNA]</scope>
    <source>
        <strain evidence="1 2">Sa2CUA9</strain>
    </source>
</reference>
<dbReference type="PROSITE" id="PS51257">
    <property type="entry name" value="PROKAR_LIPOPROTEIN"/>
    <property type="match status" value="1"/>
</dbReference>
<gene>
    <name evidence="1" type="ORF">H9641_06425</name>
</gene>
<keyword evidence="2" id="KW-1185">Reference proteome</keyword>
<dbReference type="RefSeq" id="WP_191802057.1">
    <property type="nucleotide sequence ID" value="NZ_JACSQF010000005.1"/>
</dbReference>
<accession>A0ABR8TX87</accession>
<dbReference type="Proteomes" id="UP000655570">
    <property type="component" value="Unassembled WGS sequence"/>
</dbReference>